<name>A0AAD9EAY2_9PEZI</name>
<reference evidence="1" key="1">
    <citation type="submission" date="2023-01" db="EMBL/GenBank/DDBJ databases">
        <title>Colletotrichum chrysophilum M932 genome sequence.</title>
        <authorList>
            <person name="Baroncelli R."/>
        </authorList>
    </citation>
    <scope>NUCLEOTIDE SEQUENCE</scope>
    <source>
        <strain evidence="1">M932</strain>
    </source>
</reference>
<accession>A0AAD9EAY2</accession>
<organism evidence="1 2">
    <name type="scientific">Colletotrichum chrysophilum</name>
    <dbReference type="NCBI Taxonomy" id="1836956"/>
    <lineage>
        <taxon>Eukaryota</taxon>
        <taxon>Fungi</taxon>
        <taxon>Dikarya</taxon>
        <taxon>Ascomycota</taxon>
        <taxon>Pezizomycotina</taxon>
        <taxon>Sordariomycetes</taxon>
        <taxon>Hypocreomycetidae</taxon>
        <taxon>Glomerellales</taxon>
        <taxon>Glomerellaceae</taxon>
        <taxon>Colletotrichum</taxon>
        <taxon>Colletotrichum gloeosporioides species complex</taxon>
    </lineage>
</organism>
<dbReference type="Proteomes" id="UP001243330">
    <property type="component" value="Unassembled WGS sequence"/>
</dbReference>
<dbReference type="AlphaFoldDB" id="A0AAD9EAY2"/>
<sequence>MARQHRNTTASRRMECFWPSGYFETSTGADKWVPSKLSPQRERVMGGEEGPPLSCTRALLSLDGGQKYCWGPNRIPSTPRLPCT</sequence>
<dbReference type="EMBL" id="JAQOWY010000451">
    <property type="protein sequence ID" value="KAK1841860.1"/>
    <property type="molecule type" value="Genomic_DNA"/>
</dbReference>
<comment type="caution">
    <text evidence="1">The sequence shown here is derived from an EMBL/GenBank/DDBJ whole genome shotgun (WGS) entry which is preliminary data.</text>
</comment>
<proteinExistence type="predicted"/>
<evidence type="ECO:0000313" key="1">
    <source>
        <dbReference type="EMBL" id="KAK1841860.1"/>
    </source>
</evidence>
<gene>
    <name evidence="1" type="ORF">CCHR01_15502</name>
</gene>
<evidence type="ECO:0000313" key="2">
    <source>
        <dbReference type="Proteomes" id="UP001243330"/>
    </source>
</evidence>
<protein>
    <submittedName>
        <fullName evidence="1">Uncharacterized protein</fullName>
    </submittedName>
</protein>
<keyword evidence="2" id="KW-1185">Reference proteome</keyword>